<name>A0A915HII1_ROMCU</name>
<dbReference type="AlphaFoldDB" id="A0A915HII1"/>
<dbReference type="WBParaSite" id="nRc.2.0.1.t01448-RA">
    <property type="protein sequence ID" value="nRc.2.0.1.t01448-RA"/>
    <property type="gene ID" value="nRc.2.0.1.g01448"/>
</dbReference>
<reference evidence="2" key="1">
    <citation type="submission" date="2022-11" db="UniProtKB">
        <authorList>
            <consortium name="WormBaseParasite"/>
        </authorList>
    </citation>
    <scope>IDENTIFICATION</scope>
</reference>
<protein>
    <submittedName>
        <fullName evidence="2">Uncharacterized protein</fullName>
    </submittedName>
</protein>
<evidence type="ECO:0000313" key="1">
    <source>
        <dbReference type="Proteomes" id="UP000887565"/>
    </source>
</evidence>
<sequence length="109" mass="12193">MLCLGLTATRSSKRVWDSTPYRKVERIAVVEVLCLILDSDIGNESIVEKPKPYTKKIPTCSAIDQFESISDGLSFYLRRETVERRCERQPAKMPPVVIAGQTGVSSCTQ</sequence>
<keyword evidence="1" id="KW-1185">Reference proteome</keyword>
<dbReference type="Proteomes" id="UP000887565">
    <property type="component" value="Unplaced"/>
</dbReference>
<organism evidence="1 2">
    <name type="scientific">Romanomermis culicivorax</name>
    <name type="common">Nematode worm</name>
    <dbReference type="NCBI Taxonomy" id="13658"/>
    <lineage>
        <taxon>Eukaryota</taxon>
        <taxon>Metazoa</taxon>
        <taxon>Ecdysozoa</taxon>
        <taxon>Nematoda</taxon>
        <taxon>Enoplea</taxon>
        <taxon>Dorylaimia</taxon>
        <taxon>Mermithida</taxon>
        <taxon>Mermithoidea</taxon>
        <taxon>Mermithidae</taxon>
        <taxon>Romanomermis</taxon>
    </lineage>
</organism>
<evidence type="ECO:0000313" key="2">
    <source>
        <dbReference type="WBParaSite" id="nRc.2.0.1.t01448-RA"/>
    </source>
</evidence>
<proteinExistence type="predicted"/>
<accession>A0A915HII1</accession>